<evidence type="ECO:0000256" key="1">
    <source>
        <dbReference type="SAM" id="SignalP"/>
    </source>
</evidence>
<proteinExistence type="predicted"/>
<reference evidence="2 3" key="1">
    <citation type="submission" date="2018-06" db="EMBL/GenBank/DDBJ databases">
        <title>Genomic Encyclopedia of Archaeal and Bacterial Type Strains, Phase II (KMG-II): from individual species to whole genera.</title>
        <authorList>
            <person name="Goeker M."/>
        </authorList>
    </citation>
    <scope>NUCLEOTIDE SEQUENCE [LARGE SCALE GENOMIC DNA]</scope>
    <source>
        <strain evidence="2 3">DSM 29821</strain>
    </source>
</reference>
<comment type="caution">
    <text evidence="2">The sequence shown here is derived from an EMBL/GenBank/DDBJ whole genome shotgun (WGS) entry which is preliminary data.</text>
</comment>
<sequence length="212" mass="23647">MKKLLLLISITLPLLAFGQQRKLVAAHAAYDYNAVPELYNNTPIGIELVYSDSSKTATANGFNGSLRWSKMEVKSSNGEVSRAGILTFNRTQLAKDNYHIQLTITLPGENPVTADLQLPQLTGMRFNHYADSLKRNIHFYLNIEGKFSSGKILPLDTNEVHFQISAGKLIGQDLLLPAGDTTKIIRVEAWYKLNPAMYLLSDIPVKQMPDKN</sequence>
<protein>
    <submittedName>
        <fullName evidence="2">Uncharacterized protein</fullName>
    </submittedName>
</protein>
<dbReference type="EMBL" id="QLMA01000001">
    <property type="protein sequence ID" value="RAJ87542.1"/>
    <property type="molecule type" value="Genomic_DNA"/>
</dbReference>
<gene>
    <name evidence="2" type="ORF">CLV59_101294</name>
</gene>
<keyword evidence="1" id="KW-0732">Signal</keyword>
<feature type="chain" id="PRO_5016264247" evidence="1">
    <location>
        <begin position="19"/>
        <end position="212"/>
    </location>
</feature>
<keyword evidence="3" id="KW-1185">Reference proteome</keyword>
<accession>A0A327WCE9</accession>
<evidence type="ECO:0000313" key="3">
    <source>
        <dbReference type="Proteomes" id="UP000249819"/>
    </source>
</evidence>
<dbReference type="Proteomes" id="UP000249819">
    <property type="component" value="Unassembled WGS sequence"/>
</dbReference>
<dbReference type="AlphaFoldDB" id="A0A327WCE9"/>
<dbReference type="RefSeq" id="WP_111590222.1">
    <property type="nucleotide sequence ID" value="NZ_QLMA01000001.1"/>
</dbReference>
<name>A0A327WCE9_9BACT</name>
<dbReference type="OrthoDB" id="674574at2"/>
<feature type="signal peptide" evidence="1">
    <location>
        <begin position="1"/>
        <end position="18"/>
    </location>
</feature>
<organism evidence="2 3">
    <name type="scientific">Chitinophaga dinghuensis</name>
    <dbReference type="NCBI Taxonomy" id="1539050"/>
    <lineage>
        <taxon>Bacteria</taxon>
        <taxon>Pseudomonadati</taxon>
        <taxon>Bacteroidota</taxon>
        <taxon>Chitinophagia</taxon>
        <taxon>Chitinophagales</taxon>
        <taxon>Chitinophagaceae</taxon>
        <taxon>Chitinophaga</taxon>
    </lineage>
</organism>
<evidence type="ECO:0000313" key="2">
    <source>
        <dbReference type="EMBL" id="RAJ87542.1"/>
    </source>
</evidence>